<dbReference type="Pfam" id="PF00079">
    <property type="entry name" value="Serpin"/>
    <property type="match status" value="1"/>
</dbReference>
<dbReference type="GO" id="GO:0005615">
    <property type="term" value="C:extracellular space"/>
    <property type="evidence" value="ECO:0007669"/>
    <property type="project" value="InterPro"/>
</dbReference>
<accession>A0AA88R0R7</accession>
<feature type="domain" description="Serpin" evidence="3">
    <location>
        <begin position="10"/>
        <end position="375"/>
    </location>
</feature>
<dbReference type="InterPro" id="IPR042178">
    <property type="entry name" value="Serpin_sf_1"/>
</dbReference>
<dbReference type="Proteomes" id="UP001187471">
    <property type="component" value="Unassembled WGS sequence"/>
</dbReference>
<keyword evidence="5" id="KW-1185">Reference proteome</keyword>
<sequence>MDFSVEVAKHVLLKEAESGSNNIMFSPLSLTAMLNIQAAGSKGHTLQQLLGFLGYETLAEINTKFSNLRDVAASGAGDAGASKSPLVKFVHGAWVDLRYTLKPSFEKALTSVFRATIKALDFANKADEAKEELDLWVSDATNGLIQQIGSDIGKDTQLLLINALYFKGVWQCPFDESETRDRDFYLLNGEKIQVPFMCPDLYWYQYYKSCETYKVAKLPYSNSHEEKSREFSMYVFLPNEKDGLLNLLRECRDNSEFFTQHLELPSTAVASFLIPKFEFKSMTNVSEVMHDLRLNVGEFTEMIDCPIPAATIFQTARIIVNEEGTEAAVVSEFEEGFSMYSPPRPPSFVADHPFLFMIKEDTSGTPFFIGAVVNPLIV</sequence>
<dbReference type="AlphaFoldDB" id="A0AA88R0R7"/>
<dbReference type="InterPro" id="IPR000215">
    <property type="entry name" value="Serpin_fam"/>
</dbReference>
<dbReference type="PANTHER" id="PTHR11461:SF315">
    <property type="entry name" value="SERPIN-Z3-LIKE"/>
    <property type="match status" value="1"/>
</dbReference>
<dbReference type="InterPro" id="IPR023795">
    <property type="entry name" value="Serpin_CS"/>
</dbReference>
<dbReference type="Gene3D" id="2.30.39.10">
    <property type="entry name" value="Alpha-1-antitrypsin, domain 1"/>
    <property type="match status" value="1"/>
</dbReference>
<evidence type="ECO:0000313" key="4">
    <source>
        <dbReference type="EMBL" id="KAK2973521.1"/>
    </source>
</evidence>
<organism evidence="4 5">
    <name type="scientific">Escallonia rubra</name>
    <dbReference type="NCBI Taxonomy" id="112253"/>
    <lineage>
        <taxon>Eukaryota</taxon>
        <taxon>Viridiplantae</taxon>
        <taxon>Streptophyta</taxon>
        <taxon>Embryophyta</taxon>
        <taxon>Tracheophyta</taxon>
        <taxon>Spermatophyta</taxon>
        <taxon>Magnoliopsida</taxon>
        <taxon>eudicotyledons</taxon>
        <taxon>Gunneridae</taxon>
        <taxon>Pentapetalae</taxon>
        <taxon>asterids</taxon>
        <taxon>campanulids</taxon>
        <taxon>Escalloniales</taxon>
        <taxon>Escalloniaceae</taxon>
        <taxon>Escallonia</taxon>
    </lineage>
</organism>
<dbReference type="SUPFAM" id="SSF56574">
    <property type="entry name" value="Serpins"/>
    <property type="match status" value="1"/>
</dbReference>
<reference evidence="4" key="1">
    <citation type="submission" date="2022-12" db="EMBL/GenBank/DDBJ databases">
        <title>Draft genome assemblies for two species of Escallonia (Escalloniales).</title>
        <authorList>
            <person name="Chanderbali A."/>
            <person name="Dervinis C."/>
            <person name="Anghel I."/>
            <person name="Soltis D."/>
            <person name="Soltis P."/>
            <person name="Zapata F."/>
        </authorList>
    </citation>
    <scope>NUCLEOTIDE SEQUENCE</scope>
    <source>
        <strain evidence="4">UCBG92.1500</strain>
        <tissue evidence="4">Leaf</tissue>
    </source>
</reference>
<dbReference type="InterPro" id="IPR042185">
    <property type="entry name" value="Serpin_sf_2"/>
</dbReference>
<dbReference type="PROSITE" id="PS00284">
    <property type="entry name" value="SERPIN"/>
    <property type="match status" value="1"/>
</dbReference>
<name>A0AA88R0R7_9ASTE</name>
<dbReference type="PANTHER" id="PTHR11461">
    <property type="entry name" value="SERINE PROTEASE INHIBITOR, SERPIN"/>
    <property type="match status" value="1"/>
</dbReference>
<dbReference type="GO" id="GO:0004867">
    <property type="term" value="F:serine-type endopeptidase inhibitor activity"/>
    <property type="evidence" value="ECO:0007669"/>
    <property type="project" value="InterPro"/>
</dbReference>
<gene>
    <name evidence="4" type="ORF">RJ640_010576</name>
</gene>
<dbReference type="CDD" id="cd02043">
    <property type="entry name" value="serpinP_plants"/>
    <property type="match status" value="1"/>
</dbReference>
<dbReference type="Gene3D" id="3.30.497.10">
    <property type="entry name" value="Antithrombin, subunit I, domain 2"/>
    <property type="match status" value="1"/>
</dbReference>
<comment type="similarity">
    <text evidence="1 2">Belongs to the serpin family.</text>
</comment>
<dbReference type="InterPro" id="IPR036186">
    <property type="entry name" value="Serpin_sf"/>
</dbReference>
<dbReference type="EMBL" id="JAVXUO010002407">
    <property type="protein sequence ID" value="KAK2973521.1"/>
    <property type="molecule type" value="Genomic_DNA"/>
</dbReference>
<evidence type="ECO:0000256" key="1">
    <source>
        <dbReference type="ARBA" id="ARBA00009500"/>
    </source>
</evidence>
<proteinExistence type="inferred from homology"/>
<comment type="caution">
    <text evidence="4">The sequence shown here is derived from an EMBL/GenBank/DDBJ whole genome shotgun (WGS) entry which is preliminary data.</text>
</comment>
<evidence type="ECO:0000259" key="3">
    <source>
        <dbReference type="SMART" id="SM00093"/>
    </source>
</evidence>
<evidence type="ECO:0000313" key="5">
    <source>
        <dbReference type="Proteomes" id="UP001187471"/>
    </source>
</evidence>
<evidence type="ECO:0000256" key="2">
    <source>
        <dbReference type="RuleBase" id="RU000411"/>
    </source>
</evidence>
<dbReference type="InterPro" id="IPR023796">
    <property type="entry name" value="Serpin_dom"/>
</dbReference>
<protein>
    <recommendedName>
        <fullName evidence="3">Serpin domain-containing protein</fullName>
    </recommendedName>
</protein>
<dbReference type="SMART" id="SM00093">
    <property type="entry name" value="SERPIN"/>
    <property type="match status" value="1"/>
</dbReference>